<gene>
    <name evidence="1" type="ORF">CB4_01949</name>
</gene>
<dbReference type="RefSeq" id="WP_096465374.1">
    <property type="nucleotide sequence ID" value="NZ_AP017312.1"/>
</dbReference>
<evidence type="ECO:0000313" key="2">
    <source>
        <dbReference type="Proteomes" id="UP000217696"/>
    </source>
</evidence>
<sequence>MSRKIEWQEDKMVICFTGLTSVAALKRELEIPYSTIKKVSAGTFEVSPFSFRIGTSGIGKNLKEGRFLHNGEWYFLSFENHEHVVILELEGHEYQKVVFEHEKPESLLKEILHRCPQFRAP</sequence>
<name>A0A0U5B383_9BACL</name>
<dbReference type="Proteomes" id="UP000217696">
    <property type="component" value="Chromosome"/>
</dbReference>
<reference evidence="1 2" key="1">
    <citation type="submission" date="2015-12" db="EMBL/GenBank/DDBJ databases">
        <title>Genome sequence of Aneurinibacillus soli.</title>
        <authorList>
            <person name="Lee J.S."/>
            <person name="Lee K.C."/>
            <person name="Kim K.K."/>
            <person name="Lee B.W."/>
        </authorList>
    </citation>
    <scope>NUCLEOTIDE SEQUENCE [LARGE SCALE GENOMIC DNA]</scope>
    <source>
        <strain evidence="1 2">CB4</strain>
    </source>
</reference>
<keyword evidence="2" id="KW-1185">Reference proteome</keyword>
<dbReference type="KEGG" id="asoc:CB4_01949"/>
<dbReference type="AlphaFoldDB" id="A0A0U5B383"/>
<evidence type="ECO:0000313" key="1">
    <source>
        <dbReference type="EMBL" id="BAU27775.1"/>
    </source>
</evidence>
<accession>A0A0U5B383</accession>
<dbReference type="EMBL" id="AP017312">
    <property type="protein sequence ID" value="BAU27775.1"/>
    <property type="molecule type" value="Genomic_DNA"/>
</dbReference>
<proteinExistence type="predicted"/>
<dbReference type="OrthoDB" id="2375516at2"/>
<protein>
    <submittedName>
        <fullName evidence="1">Uncharacterized protein</fullName>
    </submittedName>
</protein>
<organism evidence="1 2">
    <name type="scientific">Aneurinibacillus soli</name>
    <dbReference type="NCBI Taxonomy" id="1500254"/>
    <lineage>
        <taxon>Bacteria</taxon>
        <taxon>Bacillati</taxon>
        <taxon>Bacillota</taxon>
        <taxon>Bacilli</taxon>
        <taxon>Bacillales</taxon>
        <taxon>Paenibacillaceae</taxon>
        <taxon>Aneurinibacillus group</taxon>
        <taxon>Aneurinibacillus</taxon>
    </lineage>
</organism>